<dbReference type="Pfam" id="PF00889">
    <property type="entry name" value="EF_TS"/>
    <property type="match status" value="2"/>
</dbReference>
<dbReference type="InterPro" id="IPR014039">
    <property type="entry name" value="Transl_elong_EFTs/EF1B_dimer"/>
</dbReference>
<dbReference type="CDD" id="cd14275">
    <property type="entry name" value="UBA_EF-Ts"/>
    <property type="match status" value="1"/>
</dbReference>
<comment type="caution">
    <text evidence="10">The sequence shown here is derived from an EMBL/GenBank/DDBJ whole genome shotgun (WGS) entry which is preliminary data.</text>
</comment>
<evidence type="ECO:0000259" key="9">
    <source>
        <dbReference type="Pfam" id="PF00889"/>
    </source>
</evidence>
<dbReference type="Gene3D" id="1.10.8.10">
    <property type="entry name" value="DNA helicase RuvA subunit, C-terminal domain"/>
    <property type="match status" value="1"/>
</dbReference>
<name>A0ABS4DDM1_9CHLR</name>
<dbReference type="InterPro" id="IPR001816">
    <property type="entry name" value="Transl_elong_EFTs/EF1B"/>
</dbReference>
<keyword evidence="3 6" id="KW-0251">Elongation factor</keyword>
<reference evidence="10 11" key="1">
    <citation type="submission" date="2021-03" db="EMBL/GenBank/DDBJ databases">
        <authorList>
            <person name="Grouzdev D.S."/>
        </authorList>
    </citation>
    <scope>NUCLEOTIDE SEQUENCE [LARGE SCALE GENOMIC DNA]</scope>
    <source>
        <strain evidence="10 11">M50-1</strain>
    </source>
</reference>
<sequence>MRPLRASIGVSPLTRARLGWLRLISKYPAQGCAPRRRSDTRSESVAVSIELVKELRERTGAGIKECKDILEQVNGDINKAIDILRERGIEAAAKKTSREALEGLVGVYVHYGSRVAAMIELNCETDFVARTEAFVTLANSLAQHVVALNPLYLSEAEITDAIVHESGLPREKLIEEQVLLAQPFVKDPSRTIQEMLTEAIAKLGENIVVRRFVRYEIGA</sequence>
<dbReference type="Proteomes" id="UP001193081">
    <property type="component" value="Unassembled WGS sequence"/>
</dbReference>
<evidence type="ECO:0000256" key="1">
    <source>
        <dbReference type="ARBA" id="ARBA00005532"/>
    </source>
</evidence>
<evidence type="ECO:0000256" key="6">
    <source>
        <dbReference type="HAMAP-Rule" id="MF_00050"/>
    </source>
</evidence>
<dbReference type="PANTHER" id="PTHR11741:SF0">
    <property type="entry name" value="ELONGATION FACTOR TS, MITOCHONDRIAL"/>
    <property type="match status" value="1"/>
</dbReference>
<keyword evidence="6" id="KW-0963">Cytoplasm</keyword>
<dbReference type="GO" id="GO:0003746">
    <property type="term" value="F:translation elongation factor activity"/>
    <property type="evidence" value="ECO:0007669"/>
    <property type="project" value="UniProtKB-KW"/>
</dbReference>
<protein>
    <recommendedName>
        <fullName evidence="2 6">Elongation factor Ts</fullName>
        <shortName evidence="6">EF-Ts</shortName>
    </recommendedName>
</protein>
<feature type="domain" description="Translation elongation factor EFTs/EF1B dimerisation" evidence="9">
    <location>
        <begin position="171"/>
        <end position="218"/>
    </location>
</feature>
<dbReference type="InterPro" id="IPR009060">
    <property type="entry name" value="UBA-like_sf"/>
</dbReference>
<dbReference type="Gene3D" id="3.30.479.20">
    <property type="entry name" value="Elongation factor Ts, dimerisation domain"/>
    <property type="match status" value="1"/>
</dbReference>
<comment type="function">
    <text evidence="5 6 7">Associates with the EF-Tu.GDP complex and induces the exchange of GDP to GTP. It remains bound to the aminoacyl-tRNA.EF-Tu.GTP complex up to the GTP hydrolysis stage on the ribosome.</text>
</comment>
<dbReference type="NCBIfam" id="TIGR00116">
    <property type="entry name" value="tsf"/>
    <property type="match status" value="1"/>
</dbReference>
<comment type="similarity">
    <text evidence="1 6 7">Belongs to the EF-Ts family.</text>
</comment>
<evidence type="ECO:0000313" key="11">
    <source>
        <dbReference type="Proteomes" id="UP001193081"/>
    </source>
</evidence>
<proteinExistence type="inferred from homology"/>
<dbReference type="InterPro" id="IPR018101">
    <property type="entry name" value="Transl_elong_Ts_CS"/>
</dbReference>
<gene>
    <name evidence="6 10" type="primary">tsf</name>
    <name evidence="10" type="ORF">EYB53_017075</name>
</gene>
<evidence type="ECO:0000256" key="7">
    <source>
        <dbReference type="RuleBase" id="RU000642"/>
    </source>
</evidence>
<comment type="subcellular location">
    <subcellularLocation>
        <location evidence="6 8">Cytoplasm</location>
    </subcellularLocation>
</comment>
<dbReference type="SUPFAM" id="SSF46934">
    <property type="entry name" value="UBA-like"/>
    <property type="match status" value="1"/>
</dbReference>
<dbReference type="PROSITE" id="PS01127">
    <property type="entry name" value="EF_TS_2"/>
    <property type="match status" value="1"/>
</dbReference>
<evidence type="ECO:0000256" key="3">
    <source>
        <dbReference type="ARBA" id="ARBA00022768"/>
    </source>
</evidence>
<feature type="region of interest" description="Involved in Mg(2+) ion dislocation from EF-Tu" evidence="6">
    <location>
        <begin position="125"/>
        <end position="128"/>
    </location>
</feature>
<accession>A0ABS4DDM1</accession>
<evidence type="ECO:0000256" key="5">
    <source>
        <dbReference type="ARBA" id="ARBA00025453"/>
    </source>
</evidence>
<dbReference type="HAMAP" id="MF_00050">
    <property type="entry name" value="EF_Ts"/>
    <property type="match status" value="1"/>
</dbReference>
<evidence type="ECO:0000256" key="4">
    <source>
        <dbReference type="ARBA" id="ARBA00022917"/>
    </source>
</evidence>
<evidence type="ECO:0000256" key="2">
    <source>
        <dbReference type="ARBA" id="ARBA00016956"/>
    </source>
</evidence>
<dbReference type="EMBL" id="SIJK02000033">
    <property type="protein sequence ID" value="MBP1467429.1"/>
    <property type="molecule type" value="Genomic_DNA"/>
</dbReference>
<evidence type="ECO:0000313" key="10">
    <source>
        <dbReference type="EMBL" id="MBP1467429.1"/>
    </source>
</evidence>
<evidence type="ECO:0000256" key="8">
    <source>
        <dbReference type="RuleBase" id="RU000643"/>
    </source>
</evidence>
<feature type="domain" description="Translation elongation factor EFTs/EF1B dimerisation" evidence="9">
    <location>
        <begin position="116"/>
        <end position="159"/>
    </location>
</feature>
<dbReference type="InterPro" id="IPR036402">
    <property type="entry name" value="EF-Ts_dimer_sf"/>
</dbReference>
<organism evidence="10 11">
    <name type="scientific">Candidatus Chloroploca mongolica</name>
    <dbReference type="NCBI Taxonomy" id="2528176"/>
    <lineage>
        <taxon>Bacteria</taxon>
        <taxon>Bacillati</taxon>
        <taxon>Chloroflexota</taxon>
        <taxon>Chloroflexia</taxon>
        <taxon>Chloroflexales</taxon>
        <taxon>Chloroflexineae</taxon>
        <taxon>Oscillochloridaceae</taxon>
        <taxon>Candidatus Chloroploca</taxon>
    </lineage>
</organism>
<keyword evidence="11" id="KW-1185">Reference proteome</keyword>
<dbReference type="SUPFAM" id="SSF54713">
    <property type="entry name" value="Elongation factor Ts (EF-Ts), dimerisation domain"/>
    <property type="match status" value="1"/>
</dbReference>
<dbReference type="PANTHER" id="PTHR11741">
    <property type="entry name" value="ELONGATION FACTOR TS"/>
    <property type="match status" value="1"/>
</dbReference>
<keyword evidence="4 6" id="KW-0648">Protein biosynthesis</keyword>